<evidence type="ECO:0000313" key="2">
    <source>
        <dbReference type="EMBL" id="ODV72667.1"/>
    </source>
</evidence>
<proteinExistence type="predicted"/>
<sequence length="444" mass="50050">MPTFVYNNLDASQEDDYSRLWTWYVAHLESGEFEGIVDDTMHRRQLDRFISENSTSYDSNVLILLMDTNEINRNPNLLTSLMSKYYMGSDAKTITITPMGAINDNKTSVILIKDNTRQVPTFNTNARRPSEGQCTEAESILSGEPGYVPSIVQRDALIDRTLSEDAMRTTVEVNNDDDDTHSLLSDTDLPQSPRSVNSFEGNLGSPEQPIIRVDTHLSSSQHSFEVGDSETMSMMTDDTGNVSLQPFPTNVSATSATDNKLVLRSILLKDLQTNEIKTAIRQIENSEMADDWLVYDETFTMTNLQLLSLDDIVESNAMSCKFLFYALVEDTPDEDETDEDVGEHDLTVVEFDGKLDDLSPQIRFINTNNTELTTPIQLSKTNTIHTNYESIRSELVVHKPDTWYTPVSRAKSSDPNPHSGGAIRKLRKKRSRSRVNTNEKCIVM</sequence>
<organism evidence="2 3">
    <name type="scientific">Cyberlindnera jadinii (strain ATCC 18201 / CBS 1600 / BCRC 20928 / JCM 3617 / NBRC 0987 / NRRL Y-1542)</name>
    <name type="common">Torula yeast</name>
    <name type="synonym">Candida utilis</name>
    <dbReference type="NCBI Taxonomy" id="983966"/>
    <lineage>
        <taxon>Eukaryota</taxon>
        <taxon>Fungi</taxon>
        <taxon>Dikarya</taxon>
        <taxon>Ascomycota</taxon>
        <taxon>Saccharomycotina</taxon>
        <taxon>Saccharomycetes</taxon>
        <taxon>Phaffomycetales</taxon>
        <taxon>Phaffomycetaceae</taxon>
        <taxon>Cyberlindnera</taxon>
    </lineage>
</organism>
<dbReference type="OMA" id="NHENHYL"/>
<dbReference type="GeneID" id="30989824"/>
<feature type="compositionally biased region" description="Polar residues" evidence="1">
    <location>
        <begin position="190"/>
        <end position="200"/>
    </location>
</feature>
<dbReference type="EMBL" id="KV453934">
    <property type="protein sequence ID" value="ODV72667.1"/>
    <property type="molecule type" value="Genomic_DNA"/>
</dbReference>
<feature type="compositionally biased region" description="Polar residues" evidence="1">
    <location>
        <begin position="435"/>
        <end position="444"/>
    </location>
</feature>
<dbReference type="AlphaFoldDB" id="A0A1E4RZJ2"/>
<evidence type="ECO:0000313" key="3">
    <source>
        <dbReference type="Proteomes" id="UP000094389"/>
    </source>
</evidence>
<gene>
    <name evidence="2" type="ORF">CYBJADRAFT_168570</name>
</gene>
<feature type="compositionally biased region" description="Basic residues" evidence="1">
    <location>
        <begin position="424"/>
        <end position="433"/>
    </location>
</feature>
<dbReference type="OrthoDB" id="4070734at2759"/>
<dbReference type="Proteomes" id="UP000094389">
    <property type="component" value="Unassembled WGS sequence"/>
</dbReference>
<evidence type="ECO:0000256" key="1">
    <source>
        <dbReference type="SAM" id="MobiDB-lite"/>
    </source>
</evidence>
<feature type="region of interest" description="Disordered" evidence="1">
    <location>
        <begin position="407"/>
        <end position="444"/>
    </location>
</feature>
<dbReference type="RefSeq" id="XP_020069706.1">
    <property type="nucleotide sequence ID" value="XM_020215428.1"/>
</dbReference>
<accession>A0A1E4RZJ2</accession>
<protein>
    <submittedName>
        <fullName evidence="2">Uncharacterized protein</fullName>
    </submittedName>
</protein>
<keyword evidence="3" id="KW-1185">Reference proteome</keyword>
<reference evidence="2 3" key="1">
    <citation type="journal article" date="2016" name="Proc. Natl. Acad. Sci. U.S.A.">
        <title>Comparative genomics of biotechnologically important yeasts.</title>
        <authorList>
            <person name="Riley R."/>
            <person name="Haridas S."/>
            <person name="Wolfe K.H."/>
            <person name="Lopes M.R."/>
            <person name="Hittinger C.T."/>
            <person name="Goeker M."/>
            <person name="Salamov A.A."/>
            <person name="Wisecaver J.H."/>
            <person name="Long T.M."/>
            <person name="Calvey C.H."/>
            <person name="Aerts A.L."/>
            <person name="Barry K.W."/>
            <person name="Choi C."/>
            <person name="Clum A."/>
            <person name="Coughlan A.Y."/>
            <person name="Deshpande S."/>
            <person name="Douglass A.P."/>
            <person name="Hanson S.J."/>
            <person name="Klenk H.-P."/>
            <person name="LaButti K.M."/>
            <person name="Lapidus A."/>
            <person name="Lindquist E.A."/>
            <person name="Lipzen A.M."/>
            <person name="Meier-Kolthoff J.P."/>
            <person name="Ohm R.A."/>
            <person name="Otillar R.P."/>
            <person name="Pangilinan J.L."/>
            <person name="Peng Y."/>
            <person name="Rokas A."/>
            <person name="Rosa C.A."/>
            <person name="Scheuner C."/>
            <person name="Sibirny A.A."/>
            <person name="Slot J.C."/>
            <person name="Stielow J.B."/>
            <person name="Sun H."/>
            <person name="Kurtzman C.P."/>
            <person name="Blackwell M."/>
            <person name="Grigoriev I.V."/>
            <person name="Jeffries T.W."/>
        </authorList>
    </citation>
    <scope>NUCLEOTIDE SEQUENCE [LARGE SCALE GENOMIC DNA]</scope>
    <source>
        <strain evidence="3">ATCC 18201 / CBS 1600 / BCRC 20928 / JCM 3617 / NBRC 0987 / NRRL Y-1542</strain>
    </source>
</reference>
<feature type="region of interest" description="Disordered" evidence="1">
    <location>
        <begin position="172"/>
        <end position="205"/>
    </location>
</feature>
<name>A0A1E4RZJ2_CYBJN</name>